<evidence type="ECO:0000256" key="1">
    <source>
        <dbReference type="SAM" id="MobiDB-lite"/>
    </source>
</evidence>
<sequence>MPAYRQPLRQRCKINLTVNTSLHDCDEERGRTRSRAKTWKRTHTPDSLFSTSGTAPSSPRRAIPDEEPQRKVFKSFYHFIPHVSFAFADGDYDPFTVQYPPSGSRYDNLGSPSLSIPFTHIIRILHPSSSSELKQQLETGMVWPEYDEGSGIALLNVVIPEIQLQSTLERKFTFLDANQLLLARDFLCLALPFYRVDQQWHRTLATSSDDVHVLITAPWPSQALRCFTHCKSGVPLPTPTGDSPFRVAQATRRATAAASDVLAMVASYLAMCSGRRVRKVMRGVDEDMVASEQDGMKNVFLWKDRLNTECCAFLDTIAWIN</sequence>
<name>A0A9W8K7E6_9AGAR</name>
<reference evidence="2" key="1">
    <citation type="submission" date="2022-07" db="EMBL/GenBank/DDBJ databases">
        <title>Genome Sequence of Agrocybe chaxingu.</title>
        <authorList>
            <person name="Buettner E."/>
        </authorList>
    </citation>
    <scope>NUCLEOTIDE SEQUENCE</scope>
    <source>
        <strain evidence="2">MP-N11</strain>
    </source>
</reference>
<accession>A0A9W8K7E6</accession>
<protein>
    <submittedName>
        <fullName evidence="2">Uncharacterized protein</fullName>
    </submittedName>
</protein>
<gene>
    <name evidence="2" type="ORF">NLJ89_g2015</name>
</gene>
<dbReference type="AlphaFoldDB" id="A0A9W8K7E6"/>
<organism evidence="2 3">
    <name type="scientific">Agrocybe chaxingu</name>
    <dbReference type="NCBI Taxonomy" id="84603"/>
    <lineage>
        <taxon>Eukaryota</taxon>
        <taxon>Fungi</taxon>
        <taxon>Dikarya</taxon>
        <taxon>Basidiomycota</taxon>
        <taxon>Agaricomycotina</taxon>
        <taxon>Agaricomycetes</taxon>
        <taxon>Agaricomycetidae</taxon>
        <taxon>Agaricales</taxon>
        <taxon>Agaricineae</taxon>
        <taxon>Strophariaceae</taxon>
        <taxon>Agrocybe</taxon>
    </lineage>
</organism>
<feature type="compositionally biased region" description="Basic residues" evidence="1">
    <location>
        <begin position="32"/>
        <end position="42"/>
    </location>
</feature>
<evidence type="ECO:0000313" key="3">
    <source>
        <dbReference type="Proteomes" id="UP001148786"/>
    </source>
</evidence>
<evidence type="ECO:0000313" key="2">
    <source>
        <dbReference type="EMBL" id="KAJ3515019.1"/>
    </source>
</evidence>
<comment type="caution">
    <text evidence="2">The sequence shown here is derived from an EMBL/GenBank/DDBJ whole genome shotgun (WGS) entry which is preliminary data.</text>
</comment>
<feature type="region of interest" description="Disordered" evidence="1">
    <location>
        <begin position="27"/>
        <end position="66"/>
    </location>
</feature>
<dbReference type="Proteomes" id="UP001148786">
    <property type="component" value="Unassembled WGS sequence"/>
</dbReference>
<keyword evidence="3" id="KW-1185">Reference proteome</keyword>
<dbReference type="EMBL" id="JANKHO010000116">
    <property type="protein sequence ID" value="KAJ3515019.1"/>
    <property type="molecule type" value="Genomic_DNA"/>
</dbReference>
<proteinExistence type="predicted"/>
<dbReference type="OrthoDB" id="10329232at2759"/>
<feature type="compositionally biased region" description="Polar residues" evidence="1">
    <location>
        <begin position="45"/>
        <end position="57"/>
    </location>
</feature>